<gene>
    <name evidence="2" type="ORF">P3G67_10820</name>
</gene>
<accession>A0ABT5ZJH0</accession>
<name>A0ABT5ZJH0_9ACTN</name>
<reference evidence="2 3" key="1">
    <citation type="submission" date="2023-03" db="EMBL/GenBank/DDBJ databases">
        <title>Draft genome sequence of Streptomyces sp. RB6PN23 isolated from peat swamp forest in Thailand.</title>
        <authorList>
            <person name="Klaysubun C."/>
            <person name="Duangmal K."/>
        </authorList>
    </citation>
    <scope>NUCLEOTIDE SEQUENCE [LARGE SCALE GENOMIC DNA]</scope>
    <source>
        <strain evidence="2 3">RB6PN23</strain>
    </source>
</reference>
<sequence length="278" mass="28600">MPDFATPEPISVSLQFDIGTARITASERTDTVVEVLPGNGADDNDVRAAAQTKVSYSNGELLVKGPRKRSLFGTAGSLDISIELPSGSQVHADSPMADFICEGRLGDCRFKTSAGDIQIAEAGTVNLKTSHGDIVVHRAAGNAEVTGAGRIDIGEIAGEATVKNANGEITIGKVTGDVRANSSNGRISIGTAHAGVDARSAYGGIRVGEVVRGSVSVQTATGDLEVGISESTAAWLDLNSRFGSVRNSLGPAEGPETSDATVEVRARTGLGDIVIRRA</sequence>
<comment type="caution">
    <text evidence="2">The sequence shown here is derived from an EMBL/GenBank/DDBJ whole genome shotgun (WGS) entry which is preliminary data.</text>
</comment>
<protein>
    <submittedName>
        <fullName evidence="2">DUF4097 family beta strand repeat-containing protein</fullName>
    </submittedName>
</protein>
<evidence type="ECO:0000313" key="3">
    <source>
        <dbReference type="Proteomes" id="UP001216579"/>
    </source>
</evidence>
<dbReference type="Proteomes" id="UP001216579">
    <property type="component" value="Unassembled WGS sequence"/>
</dbReference>
<evidence type="ECO:0000259" key="1">
    <source>
        <dbReference type="Pfam" id="PF13349"/>
    </source>
</evidence>
<proteinExistence type="predicted"/>
<dbReference type="InterPro" id="IPR025164">
    <property type="entry name" value="Toastrack_DUF4097"/>
</dbReference>
<evidence type="ECO:0000313" key="2">
    <source>
        <dbReference type="EMBL" id="MDF3289719.1"/>
    </source>
</evidence>
<dbReference type="Pfam" id="PF13349">
    <property type="entry name" value="DUF4097"/>
    <property type="match status" value="1"/>
</dbReference>
<feature type="domain" description="DUF4097" evidence="1">
    <location>
        <begin position="56"/>
        <end position="262"/>
    </location>
</feature>
<organism evidence="2 3">
    <name type="scientific">Streptomyces silvisoli</name>
    <dbReference type="NCBI Taxonomy" id="3034235"/>
    <lineage>
        <taxon>Bacteria</taxon>
        <taxon>Bacillati</taxon>
        <taxon>Actinomycetota</taxon>
        <taxon>Actinomycetes</taxon>
        <taxon>Kitasatosporales</taxon>
        <taxon>Streptomycetaceae</taxon>
        <taxon>Streptomyces</taxon>
    </lineage>
</organism>
<keyword evidence="3" id="KW-1185">Reference proteome</keyword>
<dbReference type="EMBL" id="JARJBC010000005">
    <property type="protein sequence ID" value="MDF3289719.1"/>
    <property type="molecule type" value="Genomic_DNA"/>
</dbReference>
<dbReference type="RefSeq" id="WP_276093241.1">
    <property type="nucleotide sequence ID" value="NZ_JARJBC010000005.1"/>
</dbReference>